<evidence type="ECO:0000256" key="7">
    <source>
        <dbReference type="SAM" id="Phobius"/>
    </source>
</evidence>
<evidence type="ECO:0000256" key="6">
    <source>
        <dbReference type="ARBA" id="ARBA00023012"/>
    </source>
</evidence>
<proteinExistence type="predicted"/>
<evidence type="ECO:0000256" key="5">
    <source>
        <dbReference type="ARBA" id="ARBA00022777"/>
    </source>
</evidence>
<dbReference type="GO" id="GO:0005886">
    <property type="term" value="C:plasma membrane"/>
    <property type="evidence" value="ECO:0007669"/>
    <property type="project" value="UniProtKB-SubCell"/>
</dbReference>
<feature type="transmembrane region" description="Helical" evidence="7">
    <location>
        <begin position="126"/>
        <end position="144"/>
    </location>
</feature>
<feature type="domain" description="Histidine kinase" evidence="8">
    <location>
        <begin position="223"/>
        <end position="433"/>
    </location>
</feature>
<dbReference type="PANTHER" id="PTHR43711">
    <property type="entry name" value="TWO-COMPONENT HISTIDINE KINASE"/>
    <property type="match status" value="1"/>
</dbReference>
<dbReference type="InterPro" id="IPR003594">
    <property type="entry name" value="HATPase_dom"/>
</dbReference>
<keyword evidence="5" id="KW-0418">Kinase</keyword>
<dbReference type="InterPro" id="IPR036890">
    <property type="entry name" value="HATPase_C_sf"/>
</dbReference>
<accession>A0A1S1LMD6</accession>
<dbReference type="Proteomes" id="UP000180043">
    <property type="component" value="Unassembled WGS sequence"/>
</dbReference>
<keyword evidence="6" id="KW-0902">Two-component regulatory system</keyword>
<dbReference type="InterPro" id="IPR036097">
    <property type="entry name" value="HisK_dim/P_sf"/>
</dbReference>
<feature type="transmembrane region" description="Helical" evidence="7">
    <location>
        <begin position="159"/>
        <end position="179"/>
    </location>
</feature>
<keyword evidence="9" id="KW-0547">Nucleotide-binding</keyword>
<evidence type="ECO:0000259" key="8">
    <source>
        <dbReference type="PROSITE" id="PS50109"/>
    </source>
</evidence>
<dbReference type="PANTHER" id="PTHR43711:SF1">
    <property type="entry name" value="HISTIDINE KINASE 1"/>
    <property type="match status" value="1"/>
</dbReference>
<dbReference type="AlphaFoldDB" id="A0A1S1LMD6"/>
<evidence type="ECO:0000256" key="3">
    <source>
        <dbReference type="ARBA" id="ARBA00012438"/>
    </source>
</evidence>
<dbReference type="GO" id="GO:0000155">
    <property type="term" value="F:phosphorelay sensor kinase activity"/>
    <property type="evidence" value="ECO:0007669"/>
    <property type="project" value="InterPro"/>
</dbReference>
<keyword evidence="7" id="KW-0812">Transmembrane</keyword>
<sequence length="434" mass="46649">MNESKQPRHLTMLNGDGYGRTRVVVAVRVAVVVSIVALVLIGPVWMRVHLVALVAMLILAFAYSAVMLARPHLEIRRTRYAWLVSALDTALTLALVALTGGPDSPVIAVFALVIVGAAARLTLTRCVVVALVLSVGYLVVVLTAPDENRTPLPAPMQGLWWSLYVVLVAILSGGLSILVEQSHRSRIDALVEAESERAAIQEERDLRSRLLRSYEAQQEGLQVLLHELRTPVASLRALTGTIDQSDPLHTGNHGMEIGLIGRHARHLSDMLDALSDVNLSRQPAFLSGRMRRVDVAELIGEAGDAADIRPPRLRFLTIGDVSSIQVDAQGLRRILTNLLENAGRHGRGQPIDVVCERDAEAITISVHDRGPGVAQQNLGSLTGKFVSLSDRSGTAGLGLWIVQQIVDALGGTLQFSARDGGGLTASFSVPVSAR</sequence>
<keyword evidence="7" id="KW-0472">Membrane</keyword>
<evidence type="ECO:0000256" key="4">
    <source>
        <dbReference type="ARBA" id="ARBA00022679"/>
    </source>
</evidence>
<dbReference type="EMBL" id="MLIQ01000013">
    <property type="protein sequence ID" value="OHU58452.1"/>
    <property type="molecule type" value="Genomic_DNA"/>
</dbReference>
<organism evidence="9 10">
    <name type="scientific">Mycobacteroides chelonae</name>
    <name type="common">Mycobacterium chelonae</name>
    <dbReference type="NCBI Taxonomy" id="1774"/>
    <lineage>
        <taxon>Bacteria</taxon>
        <taxon>Bacillati</taxon>
        <taxon>Actinomycetota</taxon>
        <taxon>Actinomycetes</taxon>
        <taxon>Mycobacteriales</taxon>
        <taxon>Mycobacteriaceae</taxon>
        <taxon>Mycobacteroides</taxon>
    </lineage>
</organism>
<dbReference type="InterPro" id="IPR005467">
    <property type="entry name" value="His_kinase_dom"/>
</dbReference>
<dbReference type="GO" id="GO:0005524">
    <property type="term" value="F:ATP binding"/>
    <property type="evidence" value="ECO:0007669"/>
    <property type="project" value="UniProtKB-KW"/>
</dbReference>
<comment type="catalytic activity">
    <reaction evidence="1">
        <text>ATP + protein L-histidine = ADP + protein N-phospho-L-histidine.</text>
        <dbReference type="EC" id="2.7.13.3"/>
    </reaction>
</comment>
<feature type="transmembrane region" description="Helical" evidence="7">
    <location>
        <begin position="21"/>
        <end position="42"/>
    </location>
</feature>
<dbReference type="Gene3D" id="3.30.565.10">
    <property type="entry name" value="Histidine kinase-like ATPase, C-terminal domain"/>
    <property type="match status" value="1"/>
</dbReference>
<feature type="transmembrane region" description="Helical" evidence="7">
    <location>
        <begin position="80"/>
        <end position="98"/>
    </location>
</feature>
<dbReference type="InterPro" id="IPR050736">
    <property type="entry name" value="Sensor_HK_Regulatory"/>
</dbReference>
<feature type="transmembrane region" description="Helical" evidence="7">
    <location>
        <begin position="48"/>
        <end position="68"/>
    </location>
</feature>
<evidence type="ECO:0000313" key="10">
    <source>
        <dbReference type="Proteomes" id="UP000180043"/>
    </source>
</evidence>
<dbReference type="PRINTS" id="PR00344">
    <property type="entry name" value="BCTRLSENSOR"/>
</dbReference>
<dbReference type="SMART" id="SM00387">
    <property type="entry name" value="HATPase_c"/>
    <property type="match status" value="1"/>
</dbReference>
<evidence type="ECO:0000256" key="1">
    <source>
        <dbReference type="ARBA" id="ARBA00000085"/>
    </source>
</evidence>
<keyword evidence="7" id="KW-1133">Transmembrane helix</keyword>
<evidence type="ECO:0000313" key="9">
    <source>
        <dbReference type="EMBL" id="OHU58452.1"/>
    </source>
</evidence>
<gene>
    <name evidence="9" type="ORF">BKG82_09745</name>
</gene>
<keyword evidence="4" id="KW-0808">Transferase</keyword>
<feature type="transmembrane region" description="Helical" evidence="7">
    <location>
        <begin position="104"/>
        <end position="121"/>
    </location>
</feature>
<name>A0A1S1LMD6_MYCCH</name>
<dbReference type="SUPFAM" id="SSF47384">
    <property type="entry name" value="Homodimeric domain of signal transducing histidine kinase"/>
    <property type="match status" value="1"/>
</dbReference>
<keyword evidence="9" id="KW-0067">ATP-binding</keyword>
<comment type="subcellular location">
    <subcellularLocation>
        <location evidence="2">Cell membrane</location>
    </subcellularLocation>
</comment>
<evidence type="ECO:0000256" key="2">
    <source>
        <dbReference type="ARBA" id="ARBA00004236"/>
    </source>
</evidence>
<dbReference type="EC" id="2.7.13.3" evidence="3"/>
<reference evidence="9 10" key="1">
    <citation type="submission" date="2016-10" db="EMBL/GenBank/DDBJ databases">
        <title>Evaluation of Human, Veterinary and Environmental Mycobacterium chelonae Isolates by Core Genome Phylogenomic Analysis, Targeted Gene Comparison, and Anti-microbial Susceptibility Patterns: A Tale of Mistaken Identities.</title>
        <authorList>
            <person name="Fogelson S.B."/>
            <person name="Camus A.C."/>
            <person name="Lorenz W."/>
            <person name="Vasireddy R."/>
            <person name="Vasireddy S."/>
            <person name="Smith T."/>
            <person name="Brown-Elliott B.A."/>
            <person name="Wallace R.J.Jr."/>
            <person name="Hasan N.A."/>
            <person name="Reischl U."/>
            <person name="Sanchez S."/>
        </authorList>
    </citation>
    <scope>NUCLEOTIDE SEQUENCE [LARGE SCALE GENOMIC DNA]</scope>
    <source>
        <strain evidence="9 10">15515</strain>
    </source>
</reference>
<comment type="caution">
    <text evidence="9">The sequence shown here is derived from an EMBL/GenBank/DDBJ whole genome shotgun (WGS) entry which is preliminary data.</text>
</comment>
<dbReference type="Gene3D" id="1.10.287.130">
    <property type="match status" value="1"/>
</dbReference>
<dbReference type="InterPro" id="IPR004358">
    <property type="entry name" value="Sig_transdc_His_kin-like_C"/>
</dbReference>
<protein>
    <recommendedName>
        <fullName evidence="3">histidine kinase</fullName>
        <ecNumber evidence="3">2.7.13.3</ecNumber>
    </recommendedName>
</protein>
<dbReference type="PROSITE" id="PS50109">
    <property type="entry name" value="HIS_KIN"/>
    <property type="match status" value="1"/>
</dbReference>
<dbReference type="Pfam" id="PF02518">
    <property type="entry name" value="HATPase_c"/>
    <property type="match status" value="1"/>
</dbReference>
<dbReference type="RefSeq" id="WP_057970143.1">
    <property type="nucleotide sequence ID" value="NZ_MLII01000030.1"/>
</dbReference>
<dbReference type="SUPFAM" id="SSF55874">
    <property type="entry name" value="ATPase domain of HSP90 chaperone/DNA topoisomerase II/histidine kinase"/>
    <property type="match status" value="1"/>
</dbReference>